<sequence length="331" mass="35523">MSKVSDLAIALVSTATFFGDSTSDYGLPPRFALRRVEPSSDPVDRAHELRGAFAVVAGPETYGEELLEHLPDLCLIARSGVGYDQIDTDAASRLGIHVTTTPGANAQGVAEHAVSLLLNLVHRIPHYDRRVRDLQWRDGEFFPEVQGMSVGIIGMGRIGTALAGILHALDAKVLAYDSAPITDPPDYVTVCRSLDDLLPQCQAISLHVPLLDSTRNLIGRRELATLPRGSYVINTARGGTVDEAALADALESGHIAGAALDVLATEPPTVDNRLLSLDTCVFSPHTASFGHRTIERMTAMIAGQLKDVGDGRAPEGLVNDPLQARFPIRVW</sequence>
<evidence type="ECO:0000259" key="3">
    <source>
        <dbReference type="Pfam" id="PF00389"/>
    </source>
</evidence>
<organism evidence="5">
    <name type="scientific">freshwater metagenome</name>
    <dbReference type="NCBI Taxonomy" id="449393"/>
    <lineage>
        <taxon>unclassified sequences</taxon>
        <taxon>metagenomes</taxon>
        <taxon>ecological metagenomes</taxon>
    </lineage>
</organism>
<dbReference type="PANTHER" id="PTHR10996:SF257">
    <property type="entry name" value="GLYOXYLATE REDUCTASE 1"/>
    <property type="match status" value="1"/>
</dbReference>
<dbReference type="Gene3D" id="3.40.50.720">
    <property type="entry name" value="NAD(P)-binding Rossmann-like Domain"/>
    <property type="match status" value="2"/>
</dbReference>
<reference evidence="5" key="1">
    <citation type="submission" date="2020-05" db="EMBL/GenBank/DDBJ databases">
        <authorList>
            <person name="Chiriac C."/>
            <person name="Salcher M."/>
            <person name="Ghai R."/>
            <person name="Kavagutti S V."/>
        </authorList>
    </citation>
    <scope>NUCLEOTIDE SEQUENCE</scope>
</reference>
<protein>
    <submittedName>
        <fullName evidence="5">Unannotated protein</fullName>
    </submittedName>
</protein>
<evidence type="ECO:0000256" key="2">
    <source>
        <dbReference type="ARBA" id="ARBA00023002"/>
    </source>
</evidence>
<comment type="similarity">
    <text evidence="1">Belongs to the D-isomer specific 2-hydroxyacid dehydrogenase family.</text>
</comment>
<dbReference type="GO" id="GO:0030267">
    <property type="term" value="F:glyoxylate reductase (NADPH) activity"/>
    <property type="evidence" value="ECO:0007669"/>
    <property type="project" value="TreeGrafter"/>
</dbReference>
<dbReference type="Pfam" id="PF00389">
    <property type="entry name" value="2-Hacid_dh"/>
    <property type="match status" value="1"/>
</dbReference>
<keyword evidence="2" id="KW-0560">Oxidoreductase</keyword>
<dbReference type="Pfam" id="PF02826">
    <property type="entry name" value="2-Hacid_dh_C"/>
    <property type="match status" value="1"/>
</dbReference>
<dbReference type="PROSITE" id="PS00670">
    <property type="entry name" value="D_2_HYDROXYACID_DH_2"/>
    <property type="match status" value="1"/>
</dbReference>
<dbReference type="GO" id="GO:0005829">
    <property type="term" value="C:cytosol"/>
    <property type="evidence" value="ECO:0007669"/>
    <property type="project" value="TreeGrafter"/>
</dbReference>
<dbReference type="SUPFAM" id="SSF51735">
    <property type="entry name" value="NAD(P)-binding Rossmann-fold domains"/>
    <property type="match status" value="1"/>
</dbReference>
<gene>
    <name evidence="5" type="ORF">UFOPK3772_03521</name>
</gene>
<dbReference type="SUPFAM" id="SSF52283">
    <property type="entry name" value="Formate/glycerate dehydrogenase catalytic domain-like"/>
    <property type="match status" value="1"/>
</dbReference>
<dbReference type="EMBL" id="CAFBNE010000222">
    <property type="protein sequence ID" value="CAB4972836.1"/>
    <property type="molecule type" value="Genomic_DNA"/>
</dbReference>
<evidence type="ECO:0000259" key="4">
    <source>
        <dbReference type="Pfam" id="PF02826"/>
    </source>
</evidence>
<evidence type="ECO:0000313" key="5">
    <source>
        <dbReference type="EMBL" id="CAB4972836.1"/>
    </source>
</evidence>
<dbReference type="PROSITE" id="PS00065">
    <property type="entry name" value="D_2_HYDROXYACID_DH_1"/>
    <property type="match status" value="1"/>
</dbReference>
<name>A0A6J7LWE0_9ZZZZ</name>
<feature type="domain" description="D-isomer specific 2-hydroxyacid dehydrogenase NAD-binding" evidence="4">
    <location>
        <begin position="115"/>
        <end position="287"/>
    </location>
</feature>
<evidence type="ECO:0000256" key="1">
    <source>
        <dbReference type="ARBA" id="ARBA00005854"/>
    </source>
</evidence>
<feature type="domain" description="D-isomer specific 2-hydroxyacid dehydrogenase catalytic" evidence="3">
    <location>
        <begin position="45"/>
        <end position="319"/>
    </location>
</feature>
<dbReference type="AlphaFoldDB" id="A0A6J7LWE0"/>
<dbReference type="InterPro" id="IPR006140">
    <property type="entry name" value="D-isomer_DH_NAD-bd"/>
</dbReference>
<dbReference type="InterPro" id="IPR050223">
    <property type="entry name" value="D-isomer_2-hydroxyacid_DH"/>
</dbReference>
<accession>A0A6J7LWE0</accession>
<dbReference type="GO" id="GO:0051287">
    <property type="term" value="F:NAD binding"/>
    <property type="evidence" value="ECO:0007669"/>
    <property type="project" value="InterPro"/>
</dbReference>
<dbReference type="InterPro" id="IPR006139">
    <property type="entry name" value="D-isomer_2_OHA_DH_cat_dom"/>
</dbReference>
<proteinExistence type="inferred from homology"/>
<dbReference type="InterPro" id="IPR036291">
    <property type="entry name" value="NAD(P)-bd_dom_sf"/>
</dbReference>
<dbReference type="GO" id="GO:0016618">
    <property type="term" value="F:hydroxypyruvate reductase [NAD(P)H] activity"/>
    <property type="evidence" value="ECO:0007669"/>
    <property type="project" value="TreeGrafter"/>
</dbReference>
<dbReference type="InterPro" id="IPR029752">
    <property type="entry name" value="D-isomer_DH_CS1"/>
</dbReference>
<dbReference type="InterPro" id="IPR029753">
    <property type="entry name" value="D-isomer_DH_CS"/>
</dbReference>
<dbReference type="PANTHER" id="PTHR10996">
    <property type="entry name" value="2-HYDROXYACID DEHYDROGENASE-RELATED"/>
    <property type="match status" value="1"/>
</dbReference>